<comment type="caution">
    <text evidence="1">The sequence shown here is derived from an EMBL/GenBank/DDBJ whole genome shotgun (WGS) entry which is preliminary data.</text>
</comment>
<dbReference type="SUPFAM" id="SSF56672">
    <property type="entry name" value="DNA/RNA polymerases"/>
    <property type="match status" value="2"/>
</dbReference>
<evidence type="ECO:0000313" key="1">
    <source>
        <dbReference type="EMBL" id="KAJ9544396.1"/>
    </source>
</evidence>
<dbReference type="InterPro" id="IPR043502">
    <property type="entry name" value="DNA/RNA_pol_sf"/>
</dbReference>
<dbReference type="PANTHER" id="PTHR24559">
    <property type="entry name" value="TRANSPOSON TY3-I GAG-POL POLYPROTEIN"/>
    <property type="match status" value="1"/>
</dbReference>
<name>A0AA38SYU7_9ASTR</name>
<dbReference type="AlphaFoldDB" id="A0AA38SYU7"/>
<organism evidence="1 2">
    <name type="scientific">Centaurea solstitialis</name>
    <name type="common">yellow star-thistle</name>
    <dbReference type="NCBI Taxonomy" id="347529"/>
    <lineage>
        <taxon>Eukaryota</taxon>
        <taxon>Viridiplantae</taxon>
        <taxon>Streptophyta</taxon>
        <taxon>Embryophyta</taxon>
        <taxon>Tracheophyta</taxon>
        <taxon>Spermatophyta</taxon>
        <taxon>Magnoliopsida</taxon>
        <taxon>eudicotyledons</taxon>
        <taxon>Gunneridae</taxon>
        <taxon>Pentapetalae</taxon>
        <taxon>asterids</taxon>
        <taxon>campanulids</taxon>
        <taxon>Asterales</taxon>
        <taxon>Asteraceae</taxon>
        <taxon>Carduoideae</taxon>
        <taxon>Cardueae</taxon>
        <taxon>Centaureinae</taxon>
        <taxon>Centaurea</taxon>
    </lineage>
</organism>
<keyword evidence="2" id="KW-1185">Reference proteome</keyword>
<evidence type="ECO:0000313" key="2">
    <source>
        <dbReference type="Proteomes" id="UP001172457"/>
    </source>
</evidence>
<dbReference type="Proteomes" id="UP001172457">
    <property type="component" value="Chromosome 6"/>
</dbReference>
<sequence length="232" mass="26941">MGDSKEGTVKRHPFCTFVRKAIQILFVHIGQEDKFSILKLQVTDPLEGSGRHCDFFFIERQEDWINRVHPPEHLTLGSPYPVCEEERRVDEDVYRLPGAHQLMVKNRYSLLRIDNLFDQLQGAAWFSKMDLYSGYHQLKVREEDVHKTAFQTCHLRKECVAFMAHVVDKDGKEKRIQNFPVVRDYPEVFPEELPGLPPQRQVEFHIDLVPGAAPVAKSPYRLVPSAMQELSN</sequence>
<dbReference type="Gene3D" id="3.30.70.270">
    <property type="match status" value="1"/>
</dbReference>
<reference evidence="1" key="1">
    <citation type="submission" date="2023-03" db="EMBL/GenBank/DDBJ databases">
        <title>Chromosome-scale reference genome and RAD-based genetic map of yellow starthistle (Centaurea solstitialis) reveal putative structural variation and QTLs associated with invader traits.</title>
        <authorList>
            <person name="Reatini B."/>
            <person name="Cang F.A."/>
            <person name="Jiang Q."/>
            <person name="Mckibben M.T.W."/>
            <person name="Barker M.S."/>
            <person name="Rieseberg L.H."/>
            <person name="Dlugosch K.M."/>
        </authorList>
    </citation>
    <scope>NUCLEOTIDE SEQUENCE</scope>
    <source>
        <strain evidence="1">CAN-66</strain>
        <tissue evidence="1">Leaf</tissue>
    </source>
</reference>
<gene>
    <name evidence="1" type="ORF">OSB04_024103</name>
</gene>
<proteinExistence type="predicted"/>
<dbReference type="InterPro" id="IPR053134">
    <property type="entry name" value="RNA-dir_DNA_polymerase"/>
</dbReference>
<dbReference type="EMBL" id="JARYMX010000006">
    <property type="protein sequence ID" value="KAJ9544396.1"/>
    <property type="molecule type" value="Genomic_DNA"/>
</dbReference>
<dbReference type="InterPro" id="IPR043128">
    <property type="entry name" value="Rev_trsase/Diguanyl_cyclase"/>
</dbReference>
<protein>
    <submittedName>
        <fullName evidence="1">Uncharacterized protein</fullName>
    </submittedName>
</protein>
<dbReference type="Gene3D" id="3.10.10.10">
    <property type="entry name" value="HIV Type 1 Reverse Transcriptase, subunit A, domain 1"/>
    <property type="match status" value="1"/>
</dbReference>
<accession>A0AA38SYU7</accession>
<dbReference type="PANTHER" id="PTHR24559:SF444">
    <property type="entry name" value="REVERSE TRANSCRIPTASE DOMAIN-CONTAINING PROTEIN"/>
    <property type="match status" value="1"/>
</dbReference>